<evidence type="ECO:0000313" key="3">
    <source>
        <dbReference type="Proteomes" id="UP000812287"/>
    </source>
</evidence>
<feature type="compositionally biased region" description="Polar residues" evidence="1">
    <location>
        <begin position="16"/>
        <end position="31"/>
    </location>
</feature>
<feature type="compositionally biased region" description="Low complexity" evidence="1">
    <location>
        <begin position="146"/>
        <end position="158"/>
    </location>
</feature>
<keyword evidence="3" id="KW-1185">Reference proteome</keyword>
<reference evidence="2" key="1">
    <citation type="submission" date="2020-11" db="EMBL/GenBank/DDBJ databases">
        <title>Adaptations for nitrogen fixation in a non-lichenized fungal sporocarp promotes dispersal by wood-feeding termites.</title>
        <authorList>
            <consortium name="DOE Joint Genome Institute"/>
            <person name="Koch R.A."/>
            <person name="Yoon G."/>
            <person name="Arayal U."/>
            <person name="Lail K."/>
            <person name="Amirebrahimi M."/>
            <person name="Labutti K."/>
            <person name="Lipzen A."/>
            <person name="Riley R."/>
            <person name="Barry K."/>
            <person name="Henrissat B."/>
            <person name="Grigoriev I.V."/>
            <person name="Herr J.R."/>
            <person name="Aime M.C."/>
        </authorList>
    </citation>
    <scope>NUCLEOTIDE SEQUENCE</scope>
    <source>
        <strain evidence="2">MCA 3950</strain>
    </source>
</reference>
<feature type="region of interest" description="Disordered" evidence="1">
    <location>
        <begin position="1"/>
        <end position="34"/>
    </location>
</feature>
<feature type="compositionally biased region" description="Basic residues" evidence="1">
    <location>
        <begin position="96"/>
        <end position="118"/>
    </location>
</feature>
<dbReference type="AlphaFoldDB" id="A0A9P8ATP8"/>
<dbReference type="EMBL" id="MU250535">
    <property type="protein sequence ID" value="KAG7446092.1"/>
    <property type="molecule type" value="Genomic_DNA"/>
</dbReference>
<protein>
    <submittedName>
        <fullName evidence="2">Uncharacterized protein</fullName>
    </submittedName>
</protein>
<comment type="caution">
    <text evidence="2">The sequence shown here is derived from an EMBL/GenBank/DDBJ whole genome shotgun (WGS) entry which is preliminary data.</text>
</comment>
<proteinExistence type="predicted"/>
<organism evidence="2 3">
    <name type="scientific">Guyanagaster necrorhizus</name>
    <dbReference type="NCBI Taxonomy" id="856835"/>
    <lineage>
        <taxon>Eukaryota</taxon>
        <taxon>Fungi</taxon>
        <taxon>Dikarya</taxon>
        <taxon>Basidiomycota</taxon>
        <taxon>Agaricomycotina</taxon>
        <taxon>Agaricomycetes</taxon>
        <taxon>Agaricomycetidae</taxon>
        <taxon>Agaricales</taxon>
        <taxon>Marasmiineae</taxon>
        <taxon>Physalacriaceae</taxon>
        <taxon>Guyanagaster</taxon>
    </lineage>
</organism>
<gene>
    <name evidence="2" type="ORF">BT62DRAFT_920132</name>
</gene>
<dbReference type="Proteomes" id="UP000812287">
    <property type="component" value="Unassembled WGS sequence"/>
</dbReference>
<accession>A0A9P8ATP8</accession>
<dbReference type="RefSeq" id="XP_043039592.1">
    <property type="nucleotide sequence ID" value="XM_043184199.1"/>
</dbReference>
<dbReference type="GeneID" id="66106496"/>
<name>A0A9P8ATP8_9AGAR</name>
<evidence type="ECO:0000313" key="2">
    <source>
        <dbReference type="EMBL" id="KAG7446092.1"/>
    </source>
</evidence>
<sequence length="158" mass="17733">MLAKHQNKLMEDKGQEQPTASQTPIATSGPSSYIAKGKFVDHNQEIDDTELDVEAQYEALETWNQARDINQEVSEGNVSYLEVCPEVEDGFMTVRKSSKHNKQKERPQRLKPKTKVHKTGCYDALEIEETSDKDSESDLEAESQSKKAPSKTSAKSSK</sequence>
<evidence type="ECO:0000256" key="1">
    <source>
        <dbReference type="SAM" id="MobiDB-lite"/>
    </source>
</evidence>
<feature type="region of interest" description="Disordered" evidence="1">
    <location>
        <begin position="95"/>
        <end position="158"/>
    </location>
</feature>
<dbReference type="OrthoDB" id="3070525at2759"/>